<dbReference type="Proteomes" id="UP001372338">
    <property type="component" value="Unassembled WGS sequence"/>
</dbReference>
<dbReference type="AlphaFoldDB" id="A0AAN9J286"/>
<feature type="region of interest" description="Disordered" evidence="1">
    <location>
        <begin position="18"/>
        <end position="74"/>
    </location>
</feature>
<keyword evidence="3" id="KW-1185">Reference proteome</keyword>
<evidence type="ECO:0000313" key="3">
    <source>
        <dbReference type="Proteomes" id="UP001372338"/>
    </source>
</evidence>
<feature type="compositionally biased region" description="Polar residues" evidence="1">
    <location>
        <begin position="59"/>
        <end position="74"/>
    </location>
</feature>
<evidence type="ECO:0000256" key="1">
    <source>
        <dbReference type="SAM" id="MobiDB-lite"/>
    </source>
</evidence>
<evidence type="ECO:0000313" key="2">
    <source>
        <dbReference type="EMBL" id="KAK7290341.1"/>
    </source>
</evidence>
<reference evidence="2 3" key="1">
    <citation type="submission" date="2024-01" db="EMBL/GenBank/DDBJ databases">
        <title>The genomes of 5 underutilized Papilionoideae crops provide insights into root nodulation and disease resistanc.</title>
        <authorList>
            <person name="Yuan L."/>
        </authorList>
    </citation>
    <scope>NUCLEOTIDE SEQUENCE [LARGE SCALE GENOMIC DNA]</scope>
    <source>
        <strain evidence="2">ZHUSHIDOU_FW_LH</strain>
        <tissue evidence="2">Leaf</tissue>
    </source>
</reference>
<proteinExistence type="predicted"/>
<protein>
    <submittedName>
        <fullName evidence="2">Uncharacterized protein</fullName>
    </submittedName>
</protein>
<comment type="caution">
    <text evidence="2">The sequence shown here is derived from an EMBL/GenBank/DDBJ whole genome shotgun (WGS) entry which is preliminary data.</text>
</comment>
<accession>A0AAN9J286</accession>
<feature type="compositionally biased region" description="Basic and acidic residues" evidence="1">
    <location>
        <begin position="25"/>
        <end position="47"/>
    </location>
</feature>
<feature type="region of interest" description="Disordered" evidence="1">
    <location>
        <begin position="106"/>
        <end position="128"/>
    </location>
</feature>
<dbReference type="EMBL" id="JAYWIO010000001">
    <property type="protein sequence ID" value="KAK7290341.1"/>
    <property type="molecule type" value="Genomic_DNA"/>
</dbReference>
<gene>
    <name evidence="2" type="ORF">RIF29_04681</name>
</gene>
<sequence length="128" mass="15040">MRTWREFCIDLGDLIELEPSPLKHQISDEKTKESSDGGRTKSQREQSQKALNEEEEEVSTNNRSQFHSHQTKSQLLRIQEASELWMVGQQLGVVGQGNDTEIIQRMKTMEDKDIEEQRRRRRARDVDQ</sequence>
<organism evidence="2 3">
    <name type="scientific">Crotalaria pallida</name>
    <name type="common">Smooth rattlebox</name>
    <name type="synonym">Crotalaria striata</name>
    <dbReference type="NCBI Taxonomy" id="3830"/>
    <lineage>
        <taxon>Eukaryota</taxon>
        <taxon>Viridiplantae</taxon>
        <taxon>Streptophyta</taxon>
        <taxon>Embryophyta</taxon>
        <taxon>Tracheophyta</taxon>
        <taxon>Spermatophyta</taxon>
        <taxon>Magnoliopsida</taxon>
        <taxon>eudicotyledons</taxon>
        <taxon>Gunneridae</taxon>
        <taxon>Pentapetalae</taxon>
        <taxon>rosids</taxon>
        <taxon>fabids</taxon>
        <taxon>Fabales</taxon>
        <taxon>Fabaceae</taxon>
        <taxon>Papilionoideae</taxon>
        <taxon>50 kb inversion clade</taxon>
        <taxon>genistoids sensu lato</taxon>
        <taxon>core genistoids</taxon>
        <taxon>Crotalarieae</taxon>
        <taxon>Crotalaria</taxon>
    </lineage>
</organism>
<name>A0AAN9J286_CROPI</name>